<name>A0ABT7EZ38_9RHOB</name>
<keyword evidence="2" id="KW-1185">Reference proteome</keyword>
<proteinExistence type="predicted"/>
<evidence type="ECO:0000313" key="1">
    <source>
        <dbReference type="EMBL" id="MDK3017610.1"/>
    </source>
</evidence>
<dbReference type="Proteomes" id="UP001243757">
    <property type="component" value="Unassembled WGS sequence"/>
</dbReference>
<gene>
    <name evidence="1" type="ORF">QO033_07965</name>
</gene>
<protein>
    <submittedName>
        <fullName evidence="1">Uncharacterized protein</fullName>
    </submittedName>
</protein>
<dbReference type="RefSeq" id="WP_284480422.1">
    <property type="nucleotide sequence ID" value="NZ_JASNJD010000004.1"/>
</dbReference>
<evidence type="ECO:0000313" key="2">
    <source>
        <dbReference type="Proteomes" id="UP001243757"/>
    </source>
</evidence>
<reference evidence="1 2" key="1">
    <citation type="submission" date="2023-05" db="EMBL/GenBank/DDBJ databases">
        <title>Pseudodonghicola sp. nov.</title>
        <authorList>
            <person name="Huang J."/>
        </authorList>
    </citation>
    <scope>NUCLEOTIDE SEQUENCE [LARGE SCALE GENOMIC DNA]</scope>
    <source>
        <strain evidence="1 2">IC7</strain>
    </source>
</reference>
<dbReference type="EMBL" id="JASNJD010000004">
    <property type="protein sequence ID" value="MDK3017610.1"/>
    <property type="molecule type" value="Genomic_DNA"/>
</dbReference>
<comment type="caution">
    <text evidence="1">The sequence shown here is derived from an EMBL/GenBank/DDBJ whole genome shotgun (WGS) entry which is preliminary data.</text>
</comment>
<organism evidence="1 2">
    <name type="scientific">Pseudodonghicola flavimaris</name>
    <dbReference type="NCBI Taxonomy" id="3050036"/>
    <lineage>
        <taxon>Bacteria</taxon>
        <taxon>Pseudomonadati</taxon>
        <taxon>Pseudomonadota</taxon>
        <taxon>Alphaproteobacteria</taxon>
        <taxon>Rhodobacterales</taxon>
        <taxon>Paracoccaceae</taxon>
        <taxon>Pseudodonghicola</taxon>
    </lineage>
</organism>
<accession>A0ABT7EZ38</accession>
<sequence length="61" mass="6347">MNVVEFPGQLPRFCEVIAALRDGLGVEDMQAQGTAPAGFARAVVAELRCAGTLDRALGVTS</sequence>